<comment type="cofactor">
    <cofactor evidence="2 10">
        <name>a divalent metal cation</name>
        <dbReference type="ChEBI" id="CHEBI:60240"/>
    </cofactor>
</comment>
<dbReference type="GO" id="GO:0008948">
    <property type="term" value="F:oxaloacetate decarboxylase activity"/>
    <property type="evidence" value="ECO:0007669"/>
    <property type="project" value="UniProtKB-EC"/>
</dbReference>
<evidence type="ECO:0000256" key="2">
    <source>
        <dbReference type="ARBA" id="ARBA00001968"/>
    </source>
</evidence>
<comment type="caution">
    <text evidence="11">The sequence shown here is derived from an EMBL/GenBank/DDBJ whole genome shotgun (WGS) entry which is preliminary data.</text>
</comment>
<dbReference type="GO" id="GO:0047443">
    <property type="term" value="F:4-hydroxy-4-methyl-2-oxoglutarate aldolase activity"/>
    <property type="evidence" value="ECO:0007669"/>
    <property type="project" value="UniProtKB-EC"/>
</dbReference>
<comment type="catalytic activity">
    <reaction evidence="1 10">
        <text>4-hydroxy-4-methyl-2-oxoglutarate = 2 pyruvate</text>
        <dbReference type="Rhea" id="RHEA:22748"/>
        <dbReference type="ChEBI" id="CHEBI:15361"/>
        <dbReference type="ChEBI" id="CHEBI:58276"/>
        <dbReference type="EC" id="4.1.3.17"/>
    </reaction>
</comment>
<dbReference type="InterPro" id="IPR036704">
    <property type="entry name" value="RraA/RraA-like_sf"/>
</dbReference>
<dbReference type="HOGENOM" id="CLU_072626_4_0_6"/>
<evidence type="ECO:0000256" key="10">
    <source>
        <dbReference type="RuleBase" id="RU004338"/>
    </source>
</evidence>
<evidence type="ECO:0000256" key="9">
    <source>
        <dbReference type="PIRSR" id="PIRSR605493-1"/>
    </source>
</evidence>
<comment type="catalytic activity">
    <reaction evidence="8 10">
        <text>oxaloacetate + H(+) = pyruvate + CO2</text>
        <dbReference type="Rhea" id="RHEA:15641"/>
        <dbReference type="ChEBI" id="CHEBI:15361"/>
        <dbReference type="ChEBI" id="CHEBI:15378"/>
        <dbReference type="ChEBI" id="CHEBI:16452"/>
        <dbReference type="ChEBI" id="CHEBI:16526"/>
        <dbReference type="EC" id="4.1.1.112"/>
    </reaction>
</comment>
<dbReference type="SUPFAM" id="SSF89562">
    <property type="entry name" value="RraA-like"/>
    <property type="match status" value="1"/>
</dbReference>
<evidence type="ECO:0000256" key="4">
    <source>
        <dbReference type="ARBA" id="ARBA00011233"/>
    </source>
</evidence>
<comment type="cofactor">
    <cofactor evidence="9">
        <name>Mg(2+)</name>
        <dbReference type="ChEBI" id="CHEBI:18420"/>
    </cofactor>
</comment>
<dbReference type="Proteomes" id="UP000005953">
    <property type="component" value="Unassembled WGS sequence"/>
</dbReference>
<keyword evidence="5 9" id="KW-0479">Metal-binding</keyword>
<accession>A4BJ19</accession>
<evidence type="ECO:0000256" key="1">
    <source>
        <dbReference type="ARBA" id="ARBA00001342"/>
    </source>
</evidence>
<dbReference type="PANTHER" id="PTHR33254">
    <property type="entry name" value="4-HYDROXY-4-METHYL-2-OXOGLUTARATE ALDOLASE 3-RELATED"/>
    <property type="match status" value="1"/>
</dbReference>
<dbReference type="GO" id="GO:0046872">
    <property type="term" value="F:metal ion binding"/>
    <property type="evidence" value="ECO:0007669"/>
    <property type="project" value="UniProtKB-KW"/>
</dbReference>
<dbReference type="CDD" id="cd16841">
    <property type="entry name" value="RraA_family"/>
    <property type="match status" value="1"/>
</dbReference>
<keyword evidence="6 10" id="KW-0456">Lyase</keyword>
<comment type="subunit">
    <text evidence="4 10">Homotrimer.</text>
</comment>
<dbReference type="NCBIfam" id="NF009134">
    <property type="entry name" value="PRK12487.1"/>
    <property type="match status" value="1"/>
</dbReference>
<dbReference type="RefSeq" id="WP_008045873.1">
    <property type="nucleotide sequence ID" value="NZ_CH724152.1"/>
</dbReference>
<dbReference type="GO" id="GO:0008428">
    <property type="term" value="F:ribonuclease inhibitor activity"/>
    <property type="evidence" value="ECO:0007669"/>
    <property type="project" value="InterPro"/>
</dbReference>
<dbReference type="NCBIfam" id="TIGR01935">
    <property type="entry name" value="NOT-MenG"/>
    <property type="match status" value="1"/>
</dbReference>
<sequence>MWNTPDICDDYPTQVTPLAPLYQNFGGVKAFSGEVETVKCFEDNSRVKELLSTPGHGRVLVVDGGASLRCALIGDLIAASAIENGWSGIVIRGCCRDVHELQTMPFGVRALASIPLKSTRKGAGESGVTIDMDGVEVRPGMWLYADETGMLISDESLPIETGHRD</sequence>
<dbReference type="EC" id="4.1.3.17" evidence="10"/>
<dbReference type="InterPro" id="IPR010203">
    <property type="entry name" value="RraA"/>
</dbReference>
<evidence type="ECO:0000256" key="8">
    <source>
        <dbReference type="ARBA" id="ARBA00047973"/>
    </source>
</evidence>
<dbReference type="PANTHER" id="PTHR33254:SF4">
    <property type="entry name" value="4-HYDROXY-4-METHYL-2-OXOGLUTARATE ALDOLASE 3-RELATED"/>
    <property type="match status" value="1"/>
</dbReference>
<feature type="binding site" evidence="9">
    <location>
        <begin position="74"/>
        <end position="77"/>
    </location>
    <ligand>
        <name>substrate</name>
    </ligand>
</feature>
<proteinExistence type="inferred from homology"/>
<comment type="function">
    <text evidence="7 10">Catalyzes the aldol cleavage of 4-hydroxy-4-methyl-2-oxoglutarate (HMG) into 2 molecules of pyruvate. Also contains a secondary oxaloacetate (OAA) decarboxylase activity due to the common pyruvate enolate transition state formed following C-C bond cleavage in the retro-aldol and decarboxylation reactions.</text>
</comment>
<evidence type="ECO:0000256" key="7">
    <source>
        <dbReference type="ARBA" id="ARBA00025046"/>
    </source>
</evidence>
<dbReference type="STRING" id="314283.MED297_08591"/>
<dbReference type="Pfam" id="PF03737">
    <property type="entry name" value="RraA-like"/>
    <property type="match status" value="1"/>
</dbReference>
<protein>
    <recommendedName>
        <fullName evidence="10">4-hydroxy-4-methyl-2-oxoglutarate aldolase</fullName>
        <shortName evidence="10">HMG aldolase</shortName>
        <ecNumber evidence="10">4.1.1.112</ecNumber>
        <ecNumber evidence="10">4.1.3.17</ecNumber>
    </recommendedName>
    <alternativeName>
        <fullName evidence="10">Oxaloacetate decarboxylase</fullName>
    </alternativeName>
</protein>
<keyword evidence="12" id="KW-1185">Reference proteome</keyword>
<evidence type="ECO:0000256" key="5">
    <source>
        <dbReference type="ARBA" id="ARBA00022723"/>
    </source>
</evidence>
<feature type="binding site" evidence="9">
    <location>
        <position position="97"/>
    </location>
    <ligand>
        <name>Mg(2+)</name>
        <dbReference type="ChEBI" id="CHEBI:18420"/>
    </ligand>
</feature>
<dbReference type="GO" id="GO:0051252">
    <property type="term" value="P:regulation of RNA metabolic process"/>
    <property type="evidence" value="ECO:0007669"/>
    <property type="project" value="InterPro"/>
</dbReference>
<dbReference type="NCBIfam" id="NF006875">
    <property type="entry name" value="PRK09372.1"/>
    <property type="match status" value="1"/>
</dbReference>
<dbReference type="Gene3D" id="3.50.30.40">
    <property type="entry name" value="Ribonuclease E inhibitor RraA/RraA-like"/>
    <property type="match status" value="1"/>
</dbReference>
<name>A4BJ19_9GAMM</name>
<evidence type="ECO:0000256" key="6">
    <source>
        <dbReference type="ARBA" id="ARBA00023239"/>
    </source>
</evidence>
<dbReference type="AlphaFoldDB" id="A4BJ19"/>
<dbReference type="EMBL" id="AAOE01000030">
    <property type="protein sequence ID" value="EAR07864.1"/>
    <property type="molecule type" value="Genomic_DNA"/>
</dbReference>
<evidence type="ECO:0000313" key="12">
    <source>
        <dbReference type="Proteomes" id="UP000005953"/>
    </source>
</evidence>
<evidence type="ECO:0000313" key="11">
    <source>
        <dbReference type="EMBL" id="EAR07864.1"/>
    </source>
</evidence>
<dbReference type="EC" id="4.1.1.112" evidence="10"/>
<dbReference type="OrthoDB" id="943692at2"/>
<comment type="similarity">
    <text evidence="3 10">Belongs to the class II aldolase/RraA-like family.</text>
</comment>
<reference evidence="11 12" key="1">
    <citation type="submission" date="2006-02" db="EMBL/GenBank/DDBJ databases">
        <authorList>
            <person name="Pinhassi J."/>
            <person name="Pedros-Alio C."/>
            <person name="Ferriera S."/>
            <person name="Johnson J."/>
            <person name="Kravitz S."/>
            <person name="Halpern A."/>
            <person name="Remington K."/>
            <person name="Beeson K."/>
            <person name="Tran B."/>
            <person name="Rogers Y.-H."/>
            <person name="Friedman R."/>
            <person name="Venter J.C."/>
        </authorList>
    </citation>
    <scope>NUCLEOTIDE SEQUENCE [LARGE SCALE GENOMIC DNA]</scope>
    <source>
        <strain evidence="11 12">MED297</strain>
    </source>
</reference>
<feature type="binding site" evidence="9">
    <location>
        <position position="96"/>
    </location>
    <ligand>
        <name>substrate</name>
    </ligand>
</feature>
<gene>
    <name evidence="11" type="ORF">MED297_08591</name>
</gene>
<evidence type="ECO:0000256" key="3">
    <source>
        <dbReference type="ARBA" id="ARBA00008621"/>
    </source>
</evidence>
<keyword evidence="9" id="KW-0460">Magnesium</keyword>
<dbReference type="InterPro" id="IPR005493">
    <property type="entry name" value="RraA/RraA-like"/>
</dbReference>
<organism evidence="11 12">
    <name type="scientific">Reinekea blandensis MED297</name>
    <dbReference type="NCBI Taxonomy" id="314283"/>
    <lineage>
        <taxon>Bacteria</taxon>
        <taxon>Pseudomonadati</taxon>
        <taxon>Pseudomonadota</taxon>
        <taxon>Gammaproteobacteria</taxon>
        <taxon>Oceanospirillales</taxon>
        <taxon>Saccharospirillaceae</taxon>
        <taxon>Reinekea</taxon>
    </lineage>
</organism>